<organism evidence="2 3">
    <name type="scientific">Dactylosporangium aurantiacum</name>
    <dbReference type="NCBI Taxonomy" id="35754"/>
    <lineage>
        <taxon>Bacteria</taxon>
        <taxon>Bacillati</taxon>
        <taxon>Actinomycetota</taxon>
        <taxon>Actinomycetes</taxon>
        <taxon>Micromonosporales</taxon>
        <taxon>Micromonosporaceae</taxon>
        <taxon>Dactylosporangium</taxon>
    </lineage>
</organism>
<name>A0A9Q9MED4_9ACTN</name>
<sequence length="219" mass="22387">MAYYALGDSISIDDYAGGPGLGAASLLADDFGIDLTLLACDGATSDDVVRFQLDKVEGRPALITLTMGGNDLLTTLFAPAGAGLPPDRDAAERTVAKVAANYAVALPALTATGARVVVSTVYDPTDGTGDLSWAGLPVWQGGLAVLAALNDAIRDAAARHGAVVADLHAAFLGHGAKAGDITGGDPRPGNRDLWLCGHIEPNAWGAEAVRDAWRAALRD</sequence>
<reference evidence="2" key="1">
    <citation type="submission" date="2021-04" db="EMBL/GenBank/DDBJ databases">
        <title>Dactylosporangium aurantiacum NRRL B-8018 full assembly.</title>
        <authorList>
            <person name="Hartkoorn R.C."/>
            <person name="Beaudoing E."/>
            <person name="Hot D."/>
        </authorList>
    </citation>
    <scope>NUCLEOTIDE SEQUENCE</scope>
    <source>
        <strain evidence="2">NRRL B-8018</strain>
    </source>
</reference>
<accession>A0A9Q9MED4</accession>
<evidence type="ECO:0000259" key="1">
    <source>
        <dbReference type="Pfam" id="PF13472"/>
    </source>
</evidence>
<dbReference type="Pfam" id="PF13472">
    <property type="entry name" value="Lipase_GDSL_2"/>
    <property type="match status" value="1"/>
</dbReference>
<dbReference type="RefSeq" id="WP_033356632.1">
    <property type="nucleotide sequence ID" value="NZ_CP073767.1"/>
</dbReference>
<evidence type="ECO:0000313" key="2">
    <source>
        <dbReference type="EMBL" id="UWZ53154.1"/>
    </source>
</evidence>
<dbReference type="InterPro" id="IPR036514">
    <property type="entry name" value="SGNH_hydro_sf"/>
</dbReference>
<dbReference type="AlphaFoldDB" id="A0A9Q9MED4"/>
<dbReference type="EMBL" id="CP073767">
    <property type="protein sequence ID" value="UWZ53154.1"/>
    <property type="molecule type" value="Genomic_DNA"/>
</dbReference>
<dbReference type="OrthoDB" id="5503950at2"/>
<keyword evidence="3" id="KW-1185">Reference proteome</keyword>
<dbReference type="Proteomes" id="UP001058003">
    <property type="component" value="Chromosome"/>
</dbReference>
<dbReference type="Gene3D" id="3.40.50.1110">
    <property type="entry name" value="SGNH hydrolase"/>
    <property type="match status" value="1"/>
</dbReference>
<gene>
    <name evidence="2" type="ORF">Daura_42335</name>
</gene>
<dbReference type="SUPFAM" id="SSF52266">
    <property type="entry name" value="SGNH hydrolase"/>
    <property type="match status" value="1"/>
</dbReference>
<proteinExistence type="predicted"/>
<evidence type="ECO:0000313" key="3">
    <source>
        <dbReference type="Proteomes" id="UP001058003"/>
    </source>
</evidence>
<dbReference type="InterPro" id="IPR013830">
    <property type="entry name" value="SGNH_hydro"/>
</dbReference>
<protein>
    <recommendedName>
        <fullName evidence="1">SGNH hydrolase-type esterase domain-containing protein</fullName>
    </recommendedName>
</protein>
<dbReference type="KEGG" id="daur:Daura_42335"/>
<feature type="domain" description="SGNH hydrolase-type esterase" evidence="1">
    <location>
        <begin position="5"/>
        <end position="205"/>
    </location>
</feature>